<dbReference type="InterPro" id="IPR039261">
    <property type="entry name" value="FNR_nucleotide-bd"/>
</dbReference>
<dbReference type="SUPFAM" id="SSF63380">
    <property type="entry name" value="Riboflavin synthase domain-like"/>
    <property type="match status" value="1"/>
</dbReference>
<proteinExistence type="inferred from homology"/>
<dbReference type="InterPro" id="IPR013113">
    <property type="entry name" value="SIP_FAD-bd"/>
</dbReference>
<dbReference type="Proteomes" id="UP000481252">
    <property type="component" value="Unassembled WGS sequence"/>
</dbReference>
<dbReference type="EMBL" id="JAAKZG010000004">
    <property type="protein sequence ID" value="NGN41468.1"/>
    <property type="molecule type" value="Genomic_DNA"/>
</dbReference>
<accession>A0A7C9VD28</accession>
<dbReference type="InterPro" id="IPR007037">
    <property type="entry name" value="SIP_rossman_dom"/>
</dbReference>
<evidence type="ECO:0000259" key="2">
    <source>
        <dbReference type="PROSITE" id="PS51384"/>
    </source>
</evidence>
<evidence type="ECO:0000256" key="1">
    <source>
        <dbReference type="ARBA" id="ARBA00035644"/>
    </source>
</evidence>
<organism evidence="3 4">
    <name type="scientific">Mesorhizobium zhangyense</name>
    <dbReference type="NCBI Taxonomy" id="1776730"/>
    <lineage>
        <taxon>Bacteria</taxon>
        <taxon>Pseudomonadati</taxon>
        <taxon>Pseudomonadota</taxon>
        <taxon>Alphaproteobacteria</taxon>
        <taxon>Hyphomicrobiales</taxon>
        <taxon>Phyllobacteriaceae</taxon>
        <taxon>Mesorhizobium</taxon>
    </lineage>
</organism>
<dbReference type="GO" id="GO:0016491">
    <property type="term" value="F:oxidoreductase activity"/>
    <property type="evidence" value="ECO:0007669"/>
    <property type="project" value="InterPro"/>
</dbReference>
<dbReference type="Pfam" id="PF08021">
    <property type="entry name" value="FAD_binding_9"/>
    <property type="match status" value="1"/>
</dbReference>
<evidence type="ECO:0000313" key="3">
    <source>
        <dbReference type="EMBL" id="NGN41468.1"/>
    </source>
</evidence>
<dbReference type="Gene3D" id="2.40.30.10">
    <property type="entry name" value="Translation factors"/>
    <property type="match status" value="1"/>
</dbReference>
<gene>
    <name evidence="3" type="ORF">G6N74_10345</name>
</gene>
<dbReference type="InterPro" id="IPR017938">
    <property type="entry name" value="Riboflavin_synthase-like_b-brl"/>
</dbReference>
<dbReference type="Gene3D" id="3.40.50.80">
    <property type="entry name" value="Nucleotide-binding domain of ferredoxin-NADP reductase (FNR) module"/>
    <property type="match status" value="1"/>
</dbReference>
<comment type="similarity">
    <text evidence="1">Belongs to the SIP oxidoreductase family.</text>
</comment>
<evidence type="ECO:0000313" key="4">
    <source>
        <dbReference type="Proteomes" id="UP000481252"/>
    </source>
</evidence>
<comment type="caution">
    <text evidence="3">The sequence shown here is derived from an EMBL/GenBank/DDBJ whole genome shotgun (WGS) entry which is preliminary data.</text>
</comment>
<name>A0A7C9VD28_9HYPH</name>
<dbReference type="RefSeq" id="WP_165116981.1">
    <property type="nucleotide sequence ID" value="NZ_JAAKZG010000004.1"/>
</dbReference>
<dbReference type="AlphaFoldDB" id="A0A7C9VD28"/>
<dbReference type="InterPro" id="IPR039374">
    <property type="entry name" value="SIP_fam"/>
</dbReference>
<dbReference type="PROSITE" id="PS51384">
    <property type="entry name" value="FAD_FR"/>
    <property type="match status" value="1"/>
</dbReference>
<dbReference type="PANTHER" id="PTHR30157">
    <property type="entry name" value="FERRIC REDUCTASE, NADPH-DEPENDENT"/>
    <property type="match status" value="1"/>
</dbReference>
<feature type="domain" description="FAD-binding FR-type" evidence="2">
    <location>
        <begin position="6"/>
        <end position="133"/>
    </location>
</feature>
<dbReference type="InterPro" id="IPR017927">
    <property type="entry name" value="FAD-bd_FR_type"/>
</dbReference>
<sequence>MSERPYRIFEAFLVSKQMLTPHMARLTFDGEHIADMTTRAPDQRIKLFFPMDDGTPPAIPNRPDWYEIYKSIPPAERAPMRTYTIRSLDADARELVVDFVMHGDNGPASRWAMYAEPGDRIQISAPNRRFDGVIGGFDWEPPAGLSQLLLIADETALPAAAGILEEIAGWKAKPATQAFIEVPSEADVIDLPRWDGLRLTWLPRGQHDHAFGAQMVAAAEAAEIPASVLGAGAMELEAVDVDHDILWDRAETIDNAFYGWIAGETAAVSRIRTLFIKEKRIDRRHLTMMGYWRHGKVRA</sequence>
<dbReference type="PANTHER" id="PTHR30157:SF0">
    <property type="entry name" value="NADPH-DEPENDENT FERRIC-CHELATE REDUCTASE"/>
    <property type="match status" value="1"/>
</dbReference>
<reference evidence="3 4" key="1">
    <citation type="submission" date="2020-02" db="EMBL/GenBank/DDBJ databases">
        <title>Genome sequence of the type strain CGMCC 1.15528 of Mesorhizobium zhangyense.</title>
        <authorList>
            <person name="Gao J."/>
            <person name="Sun J."/>
        </authorList>
    </citation>
    <scope>NUCLEOTIDE SEQUENCE [LARGE SCALE GENOMIC DNA]</scope>
    <source>
        <strain evidence="3 4">CGMCC 1.15528</strain>
    </source>
</reference>
<keyword evidence="4" id="KW-1185">Reference proteome</keyword>
<dbReference type="Pfam" id="PF04954">
    <property type="entry name" value="SIP"/>
    <property type="match status" value="1"/>
</dbReference>
<protein>
    <submittedName>
        <fullName evidence="3">Siderophore-interacting protein</fullName>
    </submittedName>
</protein>
<dbReference type="CDD" id="cd06193">
    <property type="entry name" value="siderophore_interacting"/>
    <property type="match status" value="1"/>
</dbReference>